<dbReference type="RefSeq" id="WP_050504554.1">
    <property type="nucleotide sequence ID" value="NZ_CP048261.1"/>
</dbReference>
<keyword evidence="2 5" id="KW-0812">Transmembrane</keyword>
<keyword evidence="6" id="KW-0808">Transferase</keyword>
<organism evidence="6 7">
    <name type="scientific">Streptomyces rimosus subsp. rimosus (strain ATCC 10970 / DSM 40260 / JCM 4667 / NRRL 2234)</name>
    <dbReference type="NCBI Taxonomy" id="1265868"/>
    <lineage>
        <taxon>Bacteria</taxon>
        <taxon>Bacillati</taxon>
        <taxon>Actinomycetota</taxon>
        <taxon>Actinomycetes</taxon>
        <taxon>Kitasatosporales</taxon>
        <taxon>Streptomycetaceae</taxon>
        <taxon>Streptomyces</taxon>
    </lineage>
</organism>
<keyword evidence="4 5" id="KW-0472">Membrane</keyword>
<feature type="transmembrane region" description="Helical" evidence="5">
    <location>
        <begin position="279"/>
        <end position="303"/>
    </location>
</feature>
<dbReference type="AlphaFoldDB" id="A0A8A1UGK2"/>
<accession>A0A8A1UGK2</accession>
<reference evidence="6" key="2">
    <citation type="submission" date="2020-01" db="EMBL/GenBank/DDBJ databases">
        <authorList>
            <person name="Algora L."/>
            <person name="Schniete J.K."/>
            <person name="MacFadyen A."/>
            <person name="Hoskisson P.A."/>
            <person name="Hunter I.S."/>
            <person name="Herron P.R."/>
        </authorList>
    </citation>
    <scope>NUCLEOTIDE SEQUENCE</scope>
    <source>
        <strain evidence="6">ATCC 10970</strain>
    </source>
</reference>
<dbReference type="Gene3D" id="1.10.357.140">
    <property type="entry name" value="UbiA prenyltransferase"/>
    <property type="match status" value="1"/>
</dbReference>
<feature type="transmembrane region" description="Helical" evidence="5">
    <location>
        <begin position="21"/>
        <end position="40"/>
    </location>
</feature>
<feature type="transmembrane region" description="Helical" evidence="5">
    <location>
        <begin position="127"/>
        <end position="146"/>
    </location>
</feature>
<evidence type="ECO:0000313" key="6">
    <source>
        <dbReference type="EMBL" id="QST79109.1"/>
    </source>
</evidence>
<dbReference type="InterPro" id="IPR044878">
    <property type="entry name" value="UbiA_sf"/>
</dbReference>
<feature type="transmembrane region" description="Helical" evidence="5">
    <location>
        <begin position="189"/>
        <end position="207"/>
    </location>
</feature>
<sequence>MNTAVNRTPAAVRASARLGRFVLRMFRPQIYVTYGVLWTVTLEGTAGEITKTAAPWTPTWATAVRAASVVLALLFVRMADEQKDLDYDRRHNPDRPLVTGAITVAELRGAMVLITVLVVALNALVSALSVLLILLGLAYTLFLAVLERRFPRLGENLVAGLLVSYPVQLLLSVYLYVSLLTGGIDADWRAVPLLAMFACAFLQFEFARKTEWRQDPQARLYSQVFGPRGSAAISLALAVGAVVLGLALLGRAGLLPAAALVFPALGAWRFLLRKRPSGLMLPAMGFVLFFNLLCFYGSTALAIGR</sequence>
<evidence type="ECO:0000256" key="1">
    <source>
        <dbReference type="ARBA" id="ARBA00004141"/>
    </source>
</evidence>
<comment type="subcellular location">
    <subcellularLocation>
        <location evidence="1">Membrane</location>
        <topology evidence="1">Multi-pass membrane protein</topology>
    </subcellularLocation>
</comment>
<protein>
    <submittedName>
        <fullName evidence="6">UbiA family prenyltransferase</fullName>
    </submittedName>
</protein>
<feature type="transmembrane region" description="Helical" evidence="5">
    <location>
        <begin position="158"/>
        <end position="177"/>
    </location>
</feature>
<evidence type="ECO:0000256" key="2">
    <source>
        <dbReference type="ARBA" id="ARBA00022692"/>
    </source>
</evidence>
<feature type="transmembrane region" description="Helical" evidence="5">
    <location>
        <begin position="97"/>
        <end position="121"/>
    </location>
</feature>
<name>A0A8A1UGK2_STRR1</name>
<evidence type="ECO:0000256" key="4">
    <source>
        <dbReference type="ARBA" id="ARBA00023136"/>
    </source>
</evidence>
<proteinExistence type="predicted"/>
<reference evidence="6" key="3">
    <citation type="journal article" date="2021" name="bioRxiv">
        <title>Bilateral symmetry of linear streptomycete chromosomes.</title>
        <authorList>
            <person name="Algora-Gallardo L."/>
            <person name="Schniete J.K."/>
            <person name="Mark D.R."/>
            <person name="Hunter I.S."/>
            <person name="Herron P.R."/>
        </authorList>
    </citation>
    <scope>NUCLEOTIDE SEQUENCE</scope>
    <source>
        <strain evidence="6">ATCC 10970</strain>
    </source>
</reference>
<gene>
    <name evidence="6" type="primary">ubiA</name>
    <name evidence="6" type="ORF">SRIM_002010</name>
</gene>
<dbReference type="Pfam" id="PF01040">
    <property type="entry name" value="UbiA"/>
    <property type="match status" value="1"/>
</dbReference>
<reference evidence="6" key="1">
    <citation type="submission" date="2012-12" db="EMBL/GenBank/DDBJ databases">
        <authorList>
            <person name="Pethick F.E."/>
            <person name="MacFadyen A.C."/>
            <person name="Tang Z."/>
            <person name="Sangal V."/>
            <person name="Tze-Tze L."/>
            <person name="Chu J."/>
            <person name="Guo M."/>
            <person name="Kirby R."/>
            <person name="Hoskisson P.A."/>
            <person name="Herron P.R."/>
            <person name="Hunter I.S."/>
        </authorList>
    </citation>
    <scope>NUCLEOTIDE SEQUENCE</scope>
    <source>
        <strain evidence="6">ATCC 10970</strain>
    </source>
</reference>
<keyword evidence="3 5" id="KW-1133">Transmembrane helix</keyword>
<dbReference type="EMBL" id="CP048261">
    <property type="protein sequence ID" value="QST79109.1"/>
    <property type="molecule type" value="Genomic_DNA"/>
</dbReference>
<dbReference type="Proteomes" id="UP000011074">
    <property type="component" value="Chromosome"/>
</dbReference>
<dbReference type="GO" id="GO:0016020">
    <property type="term" value="C:membrane"/>
    <property type="evidence" value="ECO:0007669"/>
    <property type="project" value="UniProtKB-SubCell"/>
</dbReference>
<evidence type="ECO:0000256" key="5">
    <source>
        <dbReference type="SAM" id="Phobius"/>
    </source>
</evidence>
<feature type="transmembrane region" description="Helical" evidence="5">
    <location>
        <begin position="254"/>
        <end position="272"/>
    </location>
</feature>
<dbReference type="GO" id="GO:0016765">
    <property type="term" value="F:transferase activity, transferring alkyl or aryl (other than methyl) groups"/>
    <property type="evidence" value="ECO:0007669"/>
    <property type="project" value="InterPro"/>
</dbReference>
<feature type="transmembrane region" description="Helical" evidence="5">
    <location>
        <begin position="60"/>
        <end position="76"/>
    </location>
</feature>
<evidence type="ECO:0000256" key="3">
    <source>
        <dbReference type="ARBA" id="ARBA00022989"/>
    </source>
</evidence>
<feature type="transmembrane region" description="Helical" evidence="5">
    <location>
        <begin position="228"/>
        <end position="248"/>
    </location>
</feature>
<dbReference type="InterPro" id="IPR000537">
    <property type="entry name" value="UbiA_prenyltransferase"/>
</dbReference>
<evidence type="ECO:0000313" key="7">
    <source>
        <dbReference type="Proteomes" id="UP000011074"/>
    </source>
</evidence>
<dbReference type="GeneID" id="66852661"/>